<gene>
    <name evidence="1" type="ORF">TorRG33x02_284170</name>
</gene>
<proteinExistence type="predicted"/>
<sequence>MTTFTTLLRLLDLQPICPGPTSQFLQKPLTRARTLRRICRRVVQIRTLRRPATSETLSKHRNPFQETQPLRRLRQERIEQIQKPTRKHQNLPDFAEDLYGLDRGSADRNGTEEGKVFGNRMGLGSIGRGWGIGFCGE</sequence>
<protein>
    <submittedName>
        <fullName evidence="1">Uncharacterized protein</fullName>
    </submittedName>
</protein>
<organism evidence="1 2">
    <name type="scientific">Trema orientale</name>
    <name type="common">Charcoal tree</name>
    <name type="synonym">Celtis orientalis</name>
    <dbReference type="NCBI Taxonomy" id="63057"/>
    <lineage>
        <taxon>Eukaryota</taxon>
        <taxon>Viridiplantae</taxon>
        <taxon>Streptophyta</taxon>
        <taxon>Embryophyta</taxon>
        <taxon>Tracheophyta</taxon>
        <taxon>Spermatophyta</taxon>
        <taxon>Magnoliopsida</taxon>
        <taxon>eudicotyledons</taxon>
        <taxon>Gunneridae</taxon>
        <taxon>Pentapetalae</taxon>
        <taxon>rosids</taxon>
        <taxon>fabids</taxon>
        <taxon>Rosales</taxon>
        <taxon>Cannabaceae</taxon>
        <taxon>Trema</taxon>
    </lineage>
</organism>
<name>A0A2P5CI56_TREOI</name>
<dbReference type="EMBL" id="JXTC01000362">
    <property type="protein sequence ID" value="PON60730.1"/>
    <property type="molecule type" value="Genomic_DNA"/>
</dbReference>
<dbReference type="Proteomes" id="UP000237000">
    <property type="component" value="Unassembled WGS sequence"/>
</dbReference>
<evidence type="ECO:0000313" key="2">
    <source>
        <dbReference type="Proteomes" id="UP000237000"/>
    </source>
</evidence>
<comment type="caution">
    <text evidence="1">The sequence shown here is derived from an EMBL/GenBank/DDBJ whole genome shotgun (WGS) entry which is preliminary data.</text>
</comment>
<keyword evidence="2" id="KW-1185">Reference proteome</keyword>
<dbReference type="InParanoid" id="A0A2P5CI56"/>
<accession>A0A2P5CI56</accession>
<dbReference type="AlphaFoldDB" id="A0A2P5CI56"/>
<reference evidence="2" key="1">
    <citation type="submission" date="2016-06" db="EMBL/GenBank/DDBJ databases">
        <title>Parallel loss of symbiosis genes in relatives of nitrogen-fixing non-legume Parasponia.</title>
        <authorList>
            <person name="Van Velzen R."/>
            <person name="Holmer R."/>
            <person name="Bu F."/>
            <person name="Rutten L."/>
            <person name="Van Zeijl A."/>
            <person name="Liu W."/>
            <person name="Santuari L."/>
            <person name="Cao Q."/>
            <person name="Sharma T."/>
            <person name="Shen D."/>
            <person name="Roswanjaya Y."/>
            <person name="Wardhani T."/>
            <person name="Kalhor M.S."/>
            <person name="Jansen J."/>
            <person name="Van den Hoogen J."/>
            <person name="Gungor B."/>
            <person name="Hartog M."/>
            <person name="Hontelez J."/>
            <person name="Verver J."/>
            <person name="Yang W.-C."/>
            <person name="Schijlen E."/>
            <person name="Repin R."/>
            <person name="Schilthuizen M."/>
            <person name="Schranz E."/>
            <person name="Heidstra R."/>
            <person name="Miyata K."/>
            <person name="Fedorova E."/>
            <person name="Kohlen W."/>
            <person name="Bisseling T."/>
            <person name="Smit S."/>
            <person name="Geurts R."/>
        </authorList>
    </citation>
    <scope>NUCLEOTIDE SEQUENCE [LARGE SCALE GENOMIC DNA]</scope>
    <source>
        <strain evidence="2">cv. RG33-2</strain>
    </source>
</reference>
<dbReference type="OrthoDB" id="10412288at2759"/>
<evidence type="ECO:0000313" key="1">
    <source>
        <dbReference type="EMBL" id="PON60730.1"/>
    </source>
</evidence>